<dbReference type="EMBL" id="PDTI01000035">
    <property type="protein sequence ID" value="PIE62669.1"/>
    <property type="molecule type" value="Genomic_DNA"/>
</dbReference>
<evidence type="ECO:0000313" key="3">
    <source>
        <dbReference type="Proteomes" id="UP000231203"/>
    </source>
</evidence>
<feature type="domain" description="Glycosyltransferase 61 catalytic" evidence="1">
    <location>
        <begin position="183"/>
        <end position="312"/>
    </location>
</feature>
<comment type="caution">
    <text evidence="2">The sequence shown here is derived from an EMBL/GenBank/DDBJ whole genome shotgun (WGS) entry which is preliminary data.</text>
</comment>
<evidence type="ECO:0000313" key="2">
    <source>
        <dbReference type="EMBL" id="PIE62669.1"/>
    </source>
</evidence>
<protein>
    <recommendedName>
        <fullName evidence="1">Glycosyltransferase 61 catalytic domain-containing protein</fullName>
    </recommendedName>
</protein>
<dbReference type="Pfam" id="PF04577">
    <property type="entry name" value="Glyco_transf_61"/>
    <property type="match status" value="1"/>
</dbReference>
<dbReference type="InterPro" id="IPR049625">
    <property type="entry name" value="Glyco_transf_61_cat"/>
</dbReference>
<proteinExistence type="predicted"/>
<organism evidence="2 3">
    <name type="scientific">Desulfobacter postgatei</name>
    <dbReference type="NCBI Taxonomy" id="2293"/>
    <lineage>
        <taxon>Bacteria</taxon>
        <taxon>Pseudomonadati</taxon>
        <taxon>Thermodesulfobacteriota</taxon>
        <taxon>Desulfobacteria</taxon>
        <taxon>Desulfobacterales</taxon>
        <taxon>Desulfobacteraceae</taxon>
        <taxon>Desulfobacter</taxon>
    </lineage>
</organism>
<dbReference type="AlphaFoldDB" id="A0A2G6MSU0"/>
<sequence>MIEFPIKGVKWFREIINDKHRQFGIEVHATLPEKKIPALQYGQGTSIIRLPEQQKLVEDMEYYFGGLPATKIYPETYAATIENGTIIGNSGMIITPDGYLIAETASMTGYRDGRCYMIEHLKKRSFNPPYKGHISSRVLSLANPNAGYAHHMRESFFSLLWFDNQDIDLIHVVEGPNLERMREFTEDLGIPDEMFLVSKKMEMISADRVSFFAPCAYLLYRSETANTVRRVLLEPFIREGIKPVRKVYPKSGVKTVGAKMRSIPGSKKLERFLIKEGYEVIDLATLSLIEKINYLQEIDTMLVVYGSSVANINLSLNDQIKVVSISGPNAIIQGNIMGHNGLLPTYSCPVIYPVYPDFCFSNGYLMTTEMIHLYYGYRFPKGQFFSCRPSQFTSNFSFEIDMDMFKKFYKYYTEKIAL</sequence>
<gene>
    <name evidence="2" type="ORF">CSA25_04195</name>
</gene>
<name>A0A2G6MSU0_9BACT</name>
<reference evidence="2 3" key="1">
    <citation type="submission" date="2017-10" db="EMBL/GenBank/DDBJ databases">
        <title>Novel microbial diversity and functional potential in the marine mammal oral microbiome.</title>
        <authorList>
            <person name="Dudek N.K."/>
            <person name="Sun C.L."/>
            <person name="Burstein D."/>
            <person name="Kantor R.S."/>
            <person name="Aliaga Goltsman D.S."/>
            <person name="Bik E.M."/>
            <person name="Thomas B.C."/>
            <person name="Banfield J.F."/>
            <person name="Relman D.A."/>
        </authorList>
    </citation>
    <scope>NUCLEOTIDE SEQUENCE [LARGE SCALE GENOMIC DNA]</scope>
    <source>
        <strain evidence="2">DOLJORAL78_47_202</strain>
    </source>
</reference>
<dbReference type="Proteomes" id="UP000231203">
    <property type="component" value="Unassembled WGS sequence"/>
</dbReference>
<dbReference type="GO" id="GO:0016757">
    <property type="term" value="F:glycosyltransferase activity"/>
    <property type="evidence" value="ECO:0007669"/>
    <property type="project" value="InterPro"/>
</dbReference>
<accession>A0A2G6MSU0</accession>
<evidence type="ECO:0000259" key="1">
    <source>
        <dbReference type="Pfam" id="PF04577"/>
    </source>
</evidence>